<dbReference type="InterPro" id="IPR036047">
    <property type="entry name" value="F-box-like_dom_sf"/>
</dbReference>
<name>A0AAV1CHS3_OLDCO</name>
<dbReference type="EMBL" id="OX459119">
    <property type="protein sequence ID" value="CAI9094052.1"/>
    <property type="molecule type" value="Genomic_DNA"/>
</dbReference>
<evidence type="ECO:0000313" key="3">
    <source>
        <dbReference type="EMBL" id="CAI9094052.1"/>
    </source>
</evidence>
<evidence type="ECO:0000313" key="2">
    <source>
        <dbReference type="EMBL" id="CAI9094049.1"/>
    </source>
</evidence>
<dbReference type="EMBL" id="OX459119">
    <property type="protein sequence ID" value="CAI9094049.1"/>
    <property type="molecule type" value="Genomic_DNA"/>
</dbReference>
<reference evidence="3" key="1">
    <citation type="submission" date="2023-03" db="EMBL/GenBank/DDBJ databases">
        <authorList>
            <person name="Julca I."/>
        </authorList>
    </citation>
    <scope>NUCLEOTIDE SEQUENCE</scope>
</reference>
<dbReference type="InterPro" id="IPR050942">
    <property type="entry name" value="F-box_BR-signaling"/>
</dbReference>
<feature type="domain" description="KIB1-4 beta-propeller" evidence="1">
    <location>
        <begin position="70"/>
        <end position="348"/>
    </location>
</feature>
<evidence type="ECO:0000313" key="4">
    <source>
        <dbReference type="Proteomes" id="UP001161247"/>
    </source>
</evidence>
<dbReference type="SUPFAM" id="SSF81383">
    <property type="entry name" value="F-box domain"/>
    <property type="match status" value="1"/>
</dbReference>
<dbReference type="Gene3D" id="1.20.1280.50">
    <property type="match status" value="1"/>
</dbReference>
<dbReference type="AlphaFoldDB" id="A0AAV1CHS3"/>
<protein>
    <submittedName>
        <fullName evidence="2">OLC1v1029700C1</fullName>
    </submittedName>
    <submittedName>
        <fullName evidence="3">OLC1v1029703C1</fullName>
    </submittedName>
</protein>
<dbReference type="InterPro" id="IPR005174">
    <property type="entry name" value="KIB1-4_b-propeller"/>
</dbReference>
<dbReference type="Proteomes" id="UP001161247">
    <property type="component" value="Chromosome 2"/>
</dbReference>
<accession>A0AAV1CHS3</accession>
<proteinExistence type="predicted"/>
<dbReference type="PANTHER" id="PTHR44259">
    <property type="entry name" value="OS07G0183000 PROTEIN-RELATED"/>
    <property type="match status" value="1"/>
</dbReference>
<keyword evidence="4" id="KW-1185">Reference proteome</keyword>
<dbReference type="PANTHER" id="PTHR44259:SF108">
    <property type="entry name" value="F-BOX PROTEIN SKIP23-LIKE"/>
    <property type="match status" value="1"/>
</dbReference>
<dbReference type="Pfam" id="PF03478">
    <property type="entry name" value="Beta-prop_KIB1-4"/>
    <property type="match status" value="1"/>
</dbReference>
<evidence type="ECO:0000259" key="1">
    <source>
        <dbReference type="Pfam" id="PF03478"/>
    </source>
</evidence>
<organism evidence="3 4">
    <name type="scientific">Oldenlandia corymbosa var. corymbosa</name>
    <dbReference type="NCBI Taxonomy" id="529605"/>
    <lineage>
        <taxon>Eukaryota</taxon>
        <taxon>Viridiplantae</taxon>
        <taxon>Streptophyta</taxon>
        <taxon>Embryophyta</taxon>
        <taxon>Tracheophyta</taxon>
        <taxon>Spermatophyta</taxon>
        <taxon>Magnoliopsida</taxon>
        <taxon>eudicotyledons</taxon>
        <taxon>Gunneridae</taxon>
        <taxon>Pentapetalae</taxon>
        <taxon>asterids</taxon>
        <taxon>lamiids</taxon>
        <taxon>Gentianales</taxon>
        <taxon>Rubiaceae</taxon>
        <taxon>Rubioideae</taxon>
        <taxon>Spermacoceae</taxon>
        <taxon>Hedyotis-Oldenlandia complex</taxon>
        <taxon>Oldenlandia</taxon>
    </lineage>
</organism>
<sequence>MDPFRDWSGLPREMLEALVKHLLSIEDFMAFRGVCASWRDAATEDKFVNSSSRIPLLMLADKKDSDQREFYSLSKNKINMTSSLPEAKGKRCMEAGFGWVLTVSSSGELNLLKPLTRSQIQLPSCTTFPDNQDTDFSDFLFIQRVALSANPSHASSFVLMVIHEWGQFLGFWRPGDLTWTSIEPGIHHFGDVRFYNGIFYAVDRHGDVWAWDESSSKLKCVFGTNPRSFINRDAYLVESSSGKLLTITRDGVLLNEEDDQSYGVNNFKVIQLDVTKCEWEEITCLGNDAIFVGHSSAVAIVASAFPDVIKSNCIYFTDDCWEAYTYREMLGRGGGRLGLGGGEDMGIYHLEDGSIERFSNIESVSFISPPVWISF</sequence>
<gene>
    <name evidence="2" type="ORF">OLC1_LOCUS5315</name>
    <name evidence="3" type="ORF">OLC1_LOCUS5318</name>
</gene>